<gene>
    <name evidence="3" type="ORF">LGH74_01915</name>
</gene>
<keyword evidence="4" id="KW-1185">Reference proteome</keyword>
<evidence type="ECO:0008006" key="5">
    <source>
        <dbReference type="Google" id="ProtNLM"/>
    </source>
</evidence>
<evidence type="ECO:0000313" key="4">
    <source>
        <dbReference type="Proteomes" id="UP001165296"/>
    </source>
</evidence>
<reference evidence="3" key="1">
    <citation type="submission" date="2021-10" db="EMBL/GenBank/DDBJ databases">
        <authorList>
            <person name="Dean J.D."/>
            <person name="Kim M.K."/>
            <person name="Newey C.N."/>
            <person name="Stoker T.S."/>
            <person name="Thompson D.W."/>
            <person name="Grose J.H."/>
        </authorList>
    </citation>
    <scope>NUCLEOTIDE SEQUENCE</scope>
    <source>
        <strain evidence="3">BT178</strain>
    </source>
</reference>
<comment type="caution">
    <text evidence="3">The sequence shown here is derived from an EMBL/GenBank/DDBJ whole genome shotgun (WGS) entry which is preliminary data.</text>
</comment>
<feature type="signal peptide" evidence="2">
    <location>
        <begin position="1"/>
        <end position="22"/>
    </location>
</feature>
<evidence type="ECO:0000313" key="3">
    <source>
        <dbReference type="EMBL" id="MCB2406722.1"/>
    </source>
</evidence>
<keyword evidence="1" id="KW-0175">Coiled coil</keyword>
<feature type="chain" id="PRO_5045050617" description="DUF4252 domain-containing protein" evidence="2">
    <location>
        <begin position="23"/>
        <end position="210"/>
    </location>
</feature>
<evidence type="ECO:0000256" key="1">
    <source>
        <dbReference type="SAM" id="Coils"/>
    </source>
</evidence>
<dbReference type="Proteomes" id="UP001165296">
    <property type="component" value="Unassembled WGS sequence"/>
</dbReference>
<sequence>MLYRSSPLLLATVLLLAGCEQAQEAKNTYSALSKLSKNAEKMGEAMEEAKSHRAEREKNGDTLALPYKKLQEYLPEAVPGFATADAPSGQTIKMPGMNYSQATREFHQDNKTITVTLTDYNASSELFTASAAVTGMAMEMEDDEQLITSSDLGIAGLKAFERYGKKDRQASVTVAVNDRFMVSVSGTEQPDMEAVKAAAKALKYDELQKL</sequence>
<proteinExistence type="predicted"/>
<protein>
    <recommendedName>
        <fullName evidence="5">DUF4252 domain-containing protein</fullName>
    </recommendedName>
</protein>
<evidence type="ECO:0000256" key="2">
    <source>
        <dbReference type="SAM" id="SignalP"/>
    </source>
</evidence>
<organism evidence="3 4">
    <name type="scientific">Hymenobacter lucidus</name>
    <dbReference type="NCBI Taxonomy" id="2880930"/>
    <lineage>
        <taxon>Bacteria</taxon>
        <taxon>Pseudomonadati</taxon>
        <taxon>Bacteroidota</taxon>
        <taxon>Cytophagia</taxon>
        <taxon>Cytophagales</taxon>
        <taxon>Hymenobacteraceae</taxon>
        <taxon>Hymenobacter</taxon>
    </lineage>
</organism>
<dbReference type="RefSeq" id="WP_226171072.1">
    <property type="nucleotide sequence ID" value="NZ_JAJADR010000001.1"/>
</dbReference>
<dbReference type="EMBL" id="JAJADR010000001">
    <property type="protein sequence ID" value="MCB2406722.1"/>
    <property type="molecule type" value="Genomic_DNA"/>
</dbReference>
<keyword evidence="2" id="KW-0732">Signal</keyword>
<feature type="coiled-coil region" evidence="1">
    <location>
        <begin position="22"/>
        <end position="52"/>
    </location>
</feature>
<accession>A0ABS8AKI6</accession>
<name>A0ABS8AKI6_9BACT</name>
<dbReference type="PROSITE" id="PS51257">
    <property type="entry name" value="PROKAR_LIPOPROTEIN"/>
    <property type="match status" value="1"/>
</dbReference>